<dbReference type="InterPro" id="IPR036728">
    <property type="entry name" value="PBP_GOBP_sf"/>
</dbReference>
<dbReference type="PANTHER" id="PTHR21066">
    <property type="entry name" value="ODORANT-BINDING PROTEIN 59A-RELATED"/>
    <property type="match status" value="1"/>
</dbReference>
<keyword evidence="3" id="KW-0813">Transport</keyword>
<evidence type="ECO:0000256" key="2">
    <source>
        <dbReference type="ARBA" id="ARBA00008098"/>
    </source>
</evidence>
<protein>
    <submittedName>
        <fullName evidence="9">CLUMA_CG019521, isoform A</fullName>
    </submittedName>
</protein>
<keyword evidence="4" id="KW-0964">Secreted</keyword>
<dbReference type="OrthoDB" id="7718797at2759"/>
<name>A0A1J1J4L6_9DIPT</name>
<feature type="domain" description="OBP47-like" evidence="8">
    <location>
        <begin position="63"/>
        <end position="175"/>
    </location>
</feature>
<keyword evidence="10" id="KW-1185">Reference proteome</keyword>
<keyword evidence="6" id="KW-0552">Olfaction</keyword>
<evidence type="ECO:0000256" key="1">
    <source>
        <dbReference type="ARBA" id="ARBA00004613"/>
    </source>
</evidence>
<keyword evidence="5" id="KW-0716">Sensory transduction</keyword>
<evidence type="ECO:0000256" key="4">
    <source>
        <dbReference type="ARBA" id="ARBA00022525"/>
    </source>
</evidence>
<dbReference type="AlphaFoldDB" id="A0A1J1J4L6"/>
<evidence type="ECO:0000313" key="10">
    <source>
        <dbReference type="Proteomes" id="UP000183832"/>
    </source>
</evidence>
<proteinExistence type="inferred from homology"/>
<keyword evidence="7" id="KW-0732">Signal</keyword>
<accession>A0A1J1J4L6</accession>
<evidence type="ECO:0000256" key="5">
    <source>
        <dbReference type="ARBA" id="ARBA00022606"/>
    </source>
</evidence>
<evidence type="ECO:0000256" key="6">
    <source>
        <dbReference type="ARBA" id="ARBA00022725"/>
    </source>
</evidence>
<sequence>MNKFFVIFSLIAVALAELPEECWQGQPDGKSPHECCQLKEAIPMALFEKCKSLFPPPPPGSHPKGCCMSECVLSETKIFAEGKMNKDEALKFLSKHFEGDAETIKVVHEAVEHCDKEYQTKKAGFDEMAKQPAAPGEKVCNMASGFLIGCVNAQIFLNCPKDKVAADASCGPIKSFIDKCGFLYPIKVVH</sequence>
<evidence type="ECO:0000256" key="3">
    <source>
        <dbReference type="ARBA" id="ARBA00022448"/>
    </source>
</evidence>
<gene>
    <name evidence="9" type="ORF">CLUMA_CG019521</name>
</gene>
<feature type="signal peptide" evidence="7">
    <location>
        <begin position="1"/>
        <end position="16"/>
    </location>
</feature>
<dbReference type="EMBL" id="CVRI01000067">
    <property type="protein sequence ID" value="CRL06748.1"/>
    <property type="molecule type" value="Genomic_DNA"/>
</dbReference>
<dbReference type="Gene3D" id="1.10.238.270">
    <property type="match status" value="1"/>
</dbReference>
<dbReference type="GO" id="GO:0005576">
    <property type="term" value="C:extracellular region"/>
    <property type="evidence" value="ECO:0007669"/>
    <property type="project" value="UniProtKB-SubCell"/>
</dbReference>
<dbReference type="SUPFAM" id="SSF47565">
    <property type="entry name" value="Insect pheromone/odorant-binding proteins"/>
    <property type="match status" value="1"/>
</dbReference>
<comment type="subcellular location">
    <subcellularLocation>
        <location evidence="1">Secreted</location>
    </subcellularLocation>
</comment>
<feature type="chain" id="PRO_5012543203" evidence="7">
    <location>
        <begin position="17"/>
        <end position="190"/>
    </location>
</feature>
<evidence type="ECO:0000259" key="8">
    <source>
        <dbReference type="Pfam" id="PF22651"/>
    </source>
</evidence>
<dbReference type="GO" id="GO:0007608">
    <property type="term" value="P:sensory perception of smell"/>
    <property type="evidence" value="ECO:0007669"/>
    <property type="project" value="UniProtKB-KW"/>
</dbReference>
<evidence type="ECO:0000256" key="7">
    <source>
        <dbReference type="SAM" id="SignalP"/>
    </source>
</evidence>
<comment type="similarity">
    <text evidence="2">Belongs to the PBP/GOBP family.</text>
</comment>
<dbReference type="Proteomes" id="UP000183832">
    <property type="component" value="Unassembled WGS sequence"/>
</dbReference>
<dbReference type="GO" id="GO:0005549">
    <property type="term" value="F:odorant binding"/>
    <property type="evidence" value="ECO:0007669"/>
    <property type="project" value="InterPro"/>
</dbReference>
<dbReference type="Pfam" id="PF22651">
    <property type="entry name" value="OBP47_like"/>
    <property type="match status" value="1"/>
</dbReference>
<organism evidence="9 10">
    <name type="scientific">Clunio marinus</name>
    <dbReference type="NCBI Taxonomy" id="568069"/>
    <lineage>
        <taxon>Eukaryota</taxon>
        <taxon>Metazoa</taxon>
        <taxon>Ecdysozoa</taxon>
        <taxon>Arthropoda</taxon>
        <taxon>Hexapoda</taxon>
        <taxon>Insecta</taxon>
        <taxon>Pterygota</taxon>
        <taxon>Neoptera</taxon>
        <taxon>Endopterygota</taxon>
        <taxon>Diptera</taxon>
        <taxon>Nematocera</taxon>
        <taxon>Chironomoidea</taxon>
        <taxon>Chironomidae</taxon>
        <taxon>Clunio</taxon>
    </lineage>
</organism>
<dbReference type="PANTHER" id="PTHR21066:SF3">
    <property type="entry name" value="IP02236P"/>
    <property type="match status" value="1"/>
</dbReference>
<reference evidence="9 10" key="1">
    <citation type="submission" date="2015-04" db="EMBL/GenBank/DDBJ databases">
        <authorList>
            <person name="Syromyatnikov M.Y."/>
            <person name="Popov V.N."/>
        </authorList>
    </citation>
    <scope>NUCLEOTIDE SEQUENCE [LARGE SCALE GENOMIC DNA]</scope>
</reference>
<evidence type="ECO:0000313" key="9">
    <source>
        <dbReference type="EMBL" id="CRL06748.1"/>
    </source>
</evidence>
<dbReference type="InterPro" id="IPR052295">
    <property type="entry name" value="Odorant-binding_protein"/>
</dbReference>
<dbReference type="InterPro" id="IPR054577">
    <property type="entry name" value="OBP47-like_dom"/>
</dbReference>